<dbReference type="AlphaFoldDB" id="A0A066YS11"/>
<comment type="caution">
    <text evidence="2">The sequence shown here is derived from an EMBL/GenBank/DDBJ whole genome shotgun (WGS) entry which is preliminary data.</text>
</comment>
<evidence type="ECO:0000313" key="3">
    <source>
        <dbReference type="Proteomes" id="UP000027178"/>
    </source>
</evidence>
<evidence type="ECO:0000256" key="1">
    <source>
        <dbReference type="SAM" id="MobiDB-lite"/>
    </source>
</evidence>
<accession>A0A066YS11</accession>
<dbReference type="OrthoDB" id="3872177at2"/>
<feature type="compositionally biased region" description="Basic and acidic residues" evidence="1">
    <location>
        <begin position="180"/>
        <end position="191"/>
    </location>
</feature>
<dbReference type="RefSeq" id="WP_051653817.1">
    <property type="nucleotide sequence ID" value="NZ_KK853997.1"/>
</dbReference>
<feature type="compositionally biased region" description="Polar residues" evidence="1">
    <location>
        <begin position="192"/>
        <end position="203"/>
    </location>
</feature>
<feature type="region of interest" description="Disordered" evidence="1">
    <location>
        <begin position="179"/>
        <end position="203"/>
    </location>
</feature>
<dbReference type="Proteomes" id="UP000027178">
    <property type="component" value="Unassembled WGS sequence"/>
</dbReference>
<dbReference type="HOGENOM" id="CLU_078240_1_0_11"/>
<evidence type="ECO:0000313" key="2">
    <source>
        <dbReference type="EMBL" id="KDN80675.1"/>
    </source>
</evidence>
<reference evidence="2 3" key="1">
    <citation type="submission" date="2014-05" db="EMBL/GenBank/DDBJ databases">
        <title>Draft Genome Sequence of Kitasatospora cheerisanensis KCTC 2395.</title>
        <authorList>
            <person name="Nam D.H."/>
        </authorList>
    </citation>
    <scope>NUCLEOTIDE SEQUENCE [LARGE SCALE GENOMIC DNA]</scope>
    <source>
        <strain evidence="2 3">KCTC 2395</strain>
    </source>
</reference>
<keyword evidence="3" id="KW-1185">Reference proteome</keyword>
<sequence>MADLQVDAQALELTAKGINDSIKELESVGFAEGAGAGRGFSLLELTGLEIGDQGCRSAFEDFCERWALVVRELVQEGNEIAERLNLSAGLYHEQEKYLSDSLKLVVNSAMGNPNLTGEQVTAQSWRQTLSDNTVSQIANADFSAQSFQAAAVHQQASWEGLKADFDRNSGAARVFGPDEEAAKAAEARQSELNRQYEQMTGGK</sequence>
<dbReference type="EMBL" id="JNBY01000165">
    <property type="protein sequence ID" value="KDN80675.1"/>
    <property type="molecule type" value="Genomic_DNA"/>
</dbReference>
<gene>
    <name evidence="2" type="ORF">KCH_75930</name>
</gene>
<organism evidence="2 3">
    <name type="scientific">Kitasatospora cheerisanensis KCTC 2395</name>
    <dbReference type="NCBI Taxonomy" id="1348663"/>
    <lineage>
        <taxon>Bacteria</taxon>
        <taxon>Bacillati</taxon>
        <taxon>Actinomycetota</taxon>
        <taxon>Actinomycetes</taxon>
        <taxon>Kitasatosporales</taxon>
        <taxon>Streptomycetaceae</taxon>
        <taxon>Kitasatospora</taxon>
    </lineage>
</organism>
<protein>
    <submittedName>
        <fullName evidence="2">Uncharacterized protein</fullName>
    </submittedName>
</protein>
<dbReference type="eggNOG" id="ENOG502ZP4K">
    <property type="taxonomic scope" value="Bacteria"/>
</dbReference>
<dbReference type="PATRIC" id="fig|1348663.4.peg.7345"/>
<proteinExistence type="predicted"/>
<name>A0A066YS11_9ACTN</name>